<keyword evidence="6" id="KW-0472">Membrane</keyword>
<keyword evidence="9" id="KW-1185">Reference proteome</keyword>
<evidence type="ECO:0000313" key="9">
    <source>
        <dbReference type="Proteomes" id="UP000604046"/>
    </source>
</evidence>
<evidence type="ECO:0000256" key="4">
    <source>
        <dbReference type="ARBA" id="ARBA00023002"/>
    </source>
</evidence>
<keyword evidence="2" id="KW-0479">Metal-binding</keyword>
<dbReference type="GO" id="GO:0016705">
    <property type="term" value="F:oxidoreductase activity, acting on paired donors, with incorporation or reduction of molecular oxygen"/>
    <property type="evidence" value="ECO:0007669"/>
    <property type="project" value="InterPro"/>
</dbReference>
<keyword evidence="6" id="KW-0812">Transmembrane</keyword>
<dbReference type="Proteomes" id="UP000604046">
    <property type="component" value="Unassembled WGS sequence"/>
</dbReference>
<dbReference type="InterPro" id="IPR005123">
    <property type="entry name" value="Oxoglu/Fe-dep_dioxygenase_dom"/>
</dbReference>
<evidence type="ECO:0000259" key="7">
    <source>
        <dbReference type="PROSITE" id="PS51471"/>
    </source>
</evidence>
<keyword evidence="6" id="KW-1133">Transmembrane helix</keyword>
<evidence type="ECO:0000256" key="2">
    <source>
        <dbReference type="ARBA" id="ARBA00022723"/>
    </source>
</evidence>
<protein>
    <recommendedName>
        <fullName evidence="7">Fe2OG dioxygenase domain-containing protein</fullName>
    </recommendedName>
</protein>
<organism evidence="8 9">
    <name type="scientific">Symbiodinium natans</name>
    <dbReference type="NCBI Taxonomy" id="878477"/>
    <lineage>
        <taxon>Eukaryota</taxon>
        <taxon>Sar</taxon>
        <taxon>Alveolata</taxon>
        <taxon>Dinophyceae</taxon>
        <taxon>Suessiales</taxon>
        <taxon>Symbiodiniaceae</taxon>
        <taxon>Symbiodinium</taxon>
    </lineage>
</organism>
<dbReference type="EMBL" id="CAJNDS010000402">
    <property type="protein sequence ID" value="CAE7202447.1"/>
    <property type="molecule type" value="Genomic_DNA"/>
</dbReference>
<feature type="transmembrane region" description="Helical" evidence="6">
    <location>
        <begin position="654"/>
        <end position="673"/>
    </location>
</feature>
<keyword evidence="3" id="KW-0223">Dioxygenase</keyword>
<accession>A0A812JGJ6</accession>
<feature type="transmembrane region" description="Helical" evidence="6">
    <location>
        <begin position="988"/>
        <end position="1010"/>
    </location>
</feature>
<feature type="transmembrane region" description="Helical" evidence="6">
    <location>
        <begin position="1061"/>
        <end position="1083"/>
    </location>
</feature>
<dbReference type="GO" id="GO:0051213">
    <property type="term" value="F:dioxygenase activity"/>
    <property type="evidence" value="ECO:0007669"/>
    <property type="project" value="UniProtKB-KW"/>
</dbReference>
<feature type="domain" description="Fe2OG dioxygenase" evidence="7">
    <location>
        <begin position="300"/>
        <end position="433"/>
    </location>
</feature>
<proteinExistence type="predicted"/>
<evidence type="ECO:0000256" key="1">
    <source>
        <dbReference type="ARBA" id="ARBA00001961"/>
    </source>
</evidence>
<dbReference type="AlphaFoldDB" id="A0A812JGJ6"/>
<dbReference type="SMART" id="SM00702">
    <property type="entry name" value="P4Hc"/>
    <property type="match status" value="1"/>
</dbReference>
<evidence type="ECO:0000256" key="3">
    <source>
        <dbReference type="ARBA" id="ARBA00022964"/>
    </source>
</evidence>
<dbReference type="Pfam" id="PF13640">
    <property type="entry name" value="2OG-FeII_Oxy_3"/>
    <property type="match status" value="1"/>
</dbReference>
<dbReference type="OrthoDB" id="423114at2759"/>
<evidence type="ECO:0000256" key="6">
    <source>
        <dbReference type="SAM" id="Phobius"/>
    </source>
</evidence>
<dbReference type="InterPro" id="IPR006620">
    <property type="entry name" value="Pro_4_hyd_alph"/>
</dbReference>
<evidence type="ECO:0000256" key="5">
    <source>
        <dbReference type="ARBA" id="ARBA00023004"/>
    </source>
</evidence>
<dbReference type="GO" id="GO:0005506">
    <property type="term" value="F:iron ion binding"/>
    <property type="evidence" value="ECO:0007669"/>
    <property type="project" value="InterPro"/>
</dbReference>
<comment type="cofactor">
    <cofactor evidence="1">
        <name>L-ascorbate</name>
        <dbReference type="ChEBI" id="CHEBI:38290"/>
    </cofactor>
</comment>
<dbReference type="InterPro" id="IPR044862">
    <property type="entry name" value="Pro_4_hyd_alph_FE2OG_OXY"/>
</dbReference>
<gene>
    <name evidence="8" type="ORF">SNAT2548_LOCUS6136</name>
</gene>
<name>A0A812JGJ6_9DINO</name>
<dbReference type="Gene3D" id="2.60.120.620">
    <property type="entry name" value="q2cbj1_9rhob like domain"/>
    <property type="match status" value="1"/>
</dbReference>
<dbReference type="GO" id="GO:0031418">
    <property type="term" value="F:L-ascorbic acid binding"/>
    <property type="evidence" value="ECO:0007669"/>
    <property type="project" value="InterPro"/>
</dbReference>
<comment type="caution">
    <text evidence="8">The sequence shown here is derived from an EMBL/GenBank/DDBJ whole genome shotgun (WGS) entry which is preliminary data.</text>
</comment>
<keyword evidence="4" id="KW-0560">Oxidoreductase</keyword>
<feature type="transmembrane region" description="Helical" evidence="6">
    <location>
        <begin position="679"/>
        <end position="698"/>
    </location>
</feature>
<dbReference type="PROSITE" id="PS51471">
    <property type="entry name" value="FE2OG_OXY"/>
    <property type="match status" value="1"/>
</dbReference>
<evidence type="ECO:0000313" key="8">
    <source>
        <dbReference type="EMBL" id="CAE7202447.1"/>
    </source>
</evidence>
<keyword evidence="5" id="KW-0408">Iron</keyword>
<feature type="transmembrane region" description="Helical" evidence="6">
    <location>
        <begin position="705"/>
        <end position="723"/>
    </location>
</feature>
<sequence length="1200" mass="132190">MELVIGWNGGQQKKDESQVPNFPQMAGLISAAEMMLKAHRFAVKRLNCMDRFFHSLPNYCSWLVPNMCCSIKQEPQSASVSQTIPEDLVTRKLTQSARLALFYMLVRLVAASAAVCSAAATEDRWVLGRLVLFGRFQAGSKPKADVKTLQEVEQAIPEGNYPRTFPHGVLNAKWSNDRKLLRKLRKALRTGKPFVINDFLFGPVAEALLQQLQQLSDRQDDADEAGYPFQRLTEGPFDSAPRGWAPLKPNPCTQVVSDFLEKRKHRFAFTGHILIGRKGDKHNAWHSAFRQAMEHPAVVQFWQALAGIPKQVTRYDPSWSWLRPGDFYGLHADDAQARYLAVTIHLASGWSTDNGGELVWCGPEGDGDVTIEAPDRPHFHKSFNVSKGGSALLPSFNVAVVFPVFQNSYHAVAPVHEGDGKGRRFTLQGWYVDPCQLEEAKGSCMPDAMRQFKVWSEKIASKSAEWAGKGPRLVWSQQHSNTVGPLDIGVIATERLQSSLVILAWDDWLKLPSGSDSYSMVLIAISEEKTDEGKVTYRNESLYLSAADVQKARAVARLNQDVTFIIFTLLPCQARARRRPPPSPPGSAIHILVPGRADTHALLVLPAAMEGGKAPTDYGSLETGSGNFAPGLRGAIETEETKAAARARPSWKDLPPLLLPWILFGMVLLATALVQGQMIALLASVACFILSVGFLLLSRGPAWRVLAISCFCITLFGIALGQYDKVKYLYPYYFFVRSPGYSDVDPASKPGSVADAGYLSFQPGSHVDTTRGVGFVSDTLWCAAPIVMDEMATSAGYWAVGTDCCKRQGSFHCGDAQNHSVRSGVVIQDSSPILEGELPKYLQAAKMAAETYGINMPRNPMFIRWNDTAERQENWFWSNAANFVLVCLLVFFLLAPCLLLLFACTGFTLFGMEDSAHWHPEKLDYMTFGFDWTPRVYPSYVRQDLLYGRTFWTGEVIEDYVFHAANRHVYLGVLFSHPAHPYSKWQRLVVAIAASCISWFVVTGVAAFTGQTLLRVIVIVALCLVTRNTLKLVLLTYGIGRDLGEAHVVRSSISSALSANALGILVLYLVMAASALGAASAIVSAVGGKSFGEELGKNVDVLAYMYVLDFLVDAVTPYVGLDELRGVWALGFFGRWRDERDEFESAKAHSHKFRWSSLGAEVLGVGPSGSAPKRGQAGDSFVVPHGMIQPTASGNMKRNS</sequence>
<feature type="transmembrane region" description="Helical" evidence="6">
    <location>
        <begin position="883"/>
        <end position="910"/>
    </location>
</feature>
<feature type="transmembrane region" description="Helical" evidence="6">
    <location>
        <begin position="1016"/>
        <end position="1040"/>
    </location>
</feature>
<reference evidence="8" key="1">
    <citation type="submission" date="2021-02" db="EMBL/GenBank/DDBJ databases">
        <authorList>
            <person name="Dougan E. K."/>
            <person name="Rhodes N."/>
            <person name="Thang M."/>
            <person name="Chan C."/>
        </authorList>
    </citation>
    <scope>NUCLEOTIDE SEQUENCE</scope>
</reference>